<organism evidence="2 3">
    <name type="scientific">Oceanirhabdus seepicola</name>
    <dbReference type="NCBI Taxonomy" id="2828781"/>
    <lineage>
        <taxon>Bacteria</taxon>
        <taxon>Bacillati</taxon>
        <taxon>Bacillota</taxon>
        <taxon>Clostridia</taxon>
        <taxon>Eubacteriales</taxon>
        <taxon>Clostridiaceae</taxon>
        <taxon>Oceanirhabdus</taxon>
    </lineage>
</organism>
<dbReference type="Gene3D" id="3.30.1230.10">
    <property type="entry name" value="YlxR-like"/>
    <property type="match status" value="1"/>
</dbReference>
<dbReference type="Proteomes" id="UP001056429">
    <property type="component" value="Unassembled WGS sequence"/>
</dbReference>
<dbReference type="RefSeq" id="WP_250860224.1">
    <property type="nucleotide sequence ID" value="NZ_JAGSOJ010000003.1"/>
</dbReference>
<proteinExistence type="predicted"/>
<dbReference type="CDD" id="cd00279">
    <property type="entry name" value="YlxR"/>
    <property type="match status" value="1"/>
</dbReference>
<reference evidence="2" key="2">
    <citation type="submission" date="2021-04" db="EMBL/GenBank/DDBJ databases">
        <authorList>
            <person name="Dong X."/>
        </authorList>
    </citation>
    <scope>NUCLEOTIDE SEQUENCE</scope>
    <source>
        <strain evidence="2">ZWT</strain>
    </source>
</reference>
<gene>
    <name evidence="2" type="ORF">KDK92_15390</name>
</gene>
<dbReference type="Pfam" id="PF04296">
    <property type="entry name" value="YlxR"/>
    <property type="match status" value="1"/>
</dbReference>
<dbReference type="InterPro" id="IPR007393">
    <property type="entry name" value="YlxR_dom"/>
</dbReference>
<sequence length="88" mass="10234">MKTREISKRKCIGCGEMKPKKELIRIVKNKEGEVSIDKVGKKPGRGAYVCNSLECLEKGMKSRRVERSFKMKIEQEIYDKLKEEIVNE</sequence>
<dbReference type="NCBIfam" id="NF047356">
    <property type="entry name" value="RNA_bind_RnpM"/>
    <property type="match status" value="1"/>
</dbReference>
<accession>A0A9J6P4G3</accession>
<dbReference type="AlphaFoldDB" id="A0A9J6P4G3"/>
<dbReference type="PANTHER" id="PTHR34215">
    <property type="entry name" value="BLL0784 PROTEIN"/>
    <property type="match status" value="1"/>
</dbReference>
<dbReference type="SUPFAM" id="SSF64376">
    <property type="entry name" value="YlxR-like"/>
    <property type="match status" value="1"/>
</dbReference>
<dbReference type="InterPro" id="IPR035931">
    <property type="entry name" value="YlxR-like_sf"/>
</dbReference>
<comment type="caution">
    <text evidence="2">The sequence shown here is derived from an EMBL/GenBank/DDBJ whole genome shotgun (WGS) entry which is preliminary data.</text>
</comment>
<protein>
    <submittedName>
        <fullName evidence="2">YlxR family protein</fullName>
    </submittedName>
</protein>
<evidence type="ECO:0000313" key="2">
    <source>
        <dbReference type="EMBL" id="MCM1991116.1"/>
    </source>
</evidence>
<dbReference type="InterPro" id="IPR037465">
    <property type="entry name" value="YlxR"/>
</dbReference>
<dbReference type="PANTHER" id="PTHR34215:SF1">
    <property type="entry name" value="YLXR DOMAIN-CONTAINING PROTEIN"/>
    <property type="match status" value="1"/>
</dbReference>
<keyword evidence="3" id="KW-1185">Reference proteome</keyword>
<feature type="domain" description="YlxR" evidence="1">
    <location>
        <begin position="9"/>
        <end position="82"/>
    </location>
</feature>
<reference evidence="2" key="1">
    <citation type="journal article" date="2021" name="mSystems">
        <title>Bacteria and Archaea Synergistically Convert Glycine Betaine to Biogenic Methane in the Formosa Cold Seep of the South China Sea.</title>
        <authorList>
            <person name="Li L."/>
            <person name="Zhang W."/>
            <person name="Zhang S."/>
            <person name="Song L."/>
            <person name="Sun Q."/>
            <person name="Zhang H."/>
            <person name="Xiang H."/>
            <person name="Dong X."/>
        </authorList>
    </citation>
    <scope>NUCLEOTIDE SEQUENCE</scope>
    <source>
        <strain evidence="2">ZWT</strain>
    </source>
</reference>
<dbReference type="EMBL" id="JAGSOJ010000003">
    <property type="protein sequence ID" value="MCM1991116.1"/>
    <property type="molecule type" value="Genomic_DNA"/>
</dbReference>
<evidence type="ECO:0000313" key="3">
    <source>
        <dbReference type="Proteomes" id="UP001056429"/>
    </source>
</evidence>
<evidence type="ECO:0000259" key="1">
    <source>
        <dbReference type="Pfam" id="PF04296"/>
    </source>
</evidence>
<name>A0A9J6P4G3_9CLOT</name>